<reference evidence="9 10" key="1">
    <citation type="submission" date="2023-11" db="EMBL/GenBank/DDBJ databases">
        <title>Halocaridina rubra genome assembly.</title>
        <authorList>
            <person name="Smith C."/>
        </authorList>
    </citation>
    <scope>NUCLEOTIDE SEQUENCE [LARGE SCALE GENOMIC DNA]</scope>
    <source>
        <strain evidence="9">EP-1</strain>
        <tissue evidence="9">Whole</tissue>
    </source>
</reference>
<comment type="caution">
    <text evidence="9">The sequence shown here is derived from an EMBL/GenBank/DDBJ whole genome shotgun (WGS) entry which is preliminary data.</text>
</comment>
<evidence type="ECO:0000256" key="3">
    <source>
        <dbReference type="ARBA" id="ARBA00023125"/>
    </source>
</evidence>
<feature type="region of interest" description="Disordered" evidence="7">
    <location>
        <begin position="234"/>
        <end position="315"/>
    </location>
</feature>
<evidence type="ECO:0000256" key="5">
    <source>
        <dbReference type="ARBA" id="ARBA00023242"/>
    </source>
</evidence>
<dbReference type="PROSITE" id="PS50039">
    <property type="entry name" value="FORK_HEAD_3"/>
    <property type="match status" value="1"/>
</dbReference>
<dbReference type="PANTHER" id="PTHR11829:SF402">
    <property type="entry name" value="FORK HEAD DOMAIN-CONTAINING PROTEIN FD3-RELATED"/>
    <property type="match status" value="1"/>
</dbReference>
<keyword evidence="4" id="KW-0804">Transcription</keyword>
<sequence>MASDDLGGPLGGPTARLEDLTHGGFYRDSRIFDPTHSLYERAPFEQTDAGKFLADKLFFDKTDRQIDRQIDRHINERCAERSSILNDRHAMADRPYPERPYFDRLFFERLGLERPMPTDRGVGEGSDRPNRYQDTREGTTFDRTVLLEESLKERSLLERHVQERAQAARVLFDRHIQPKGYHHPFSPFLGLAPQQGPPSPLSENQDTTSFPDMASRIINNNDLLSREQLMMVDEEQDRERESEQHDPESLKEERLEKSVGLETSSLDEKDNLIPSDDIPHMPESSSITPPPPSSPKEDTKAGEEGGAGDGDKQGGLVKPPYSYIALITMAILQAPKKRVTLSEICEFIMGRFPYYKAKFPAWQNSIRHNLSLNDCFVKVPREPGNPGKGNYWTLDPGAIDMFDNGSFLRRRKRYKRQPAPDFFNDPHVFSLFTSGMLDPFQQQQLQQAAALLGGAHHPHLLHRPPIPHALLPPPSYLPQLGSLPLGFPQLELPRQVRPLLPLQTSPAPLLHPTPVKPLPIPAGLTTHPALQGDIKTSCVGPLHHPPLSSPSPPPTMTQGITSRTHKPFSIDALIGTRESPGGGREGVGCDGVIGDGGRDSPRS</sequence>
<evidence type="ECO:0000256" key="6">
    <source>
        <dbReference type="PROSITE-ProRule" id="PRU00089"/>
    </source>
</evidence>
<feature type="region of interest" description="Disordered" evidence="7">
    <location>
        <begin position="183"/>
        <end position="212"/>
    </location>
</feature>
<keyword evidence="2" id="KW-0805">Transcription regulation</keyword>
<evidence type="ECO:0000256" key="2">
    <source>
        <dbReference type="ARBA" id="ARBA00023015"/>
    </source>
</evidence>
<evidence type="ECO:0000256" key="7">
    <source>
        <dbReference type="SAM" id="MobiDB-lite"/>
    </source>
</evidence>
<dbReference type="CDD" id="cd20048">
    <property type="entry name" value="FH_FOXD4-like"/>
    <property type="match status" value="1"/>
</dbReference>
<protein>
    <submittedName>
        <fullName evidence="9">Sequence-specific DNA binding</fullName>
    </submittedName>
</protein>
<evidence type="ECO:0000313" key="9">
    <source>
        <dbReference type="EMBL" id="KAK7084751.1"/>
    </source>
</evidence>
<dbReference type="GO" id="GO:0009653">
    <property type="term" value="P:anatomical structure morphogenesis"/>
    <property type="evidence" value="ECO:0007669"/>
    <property type="project" value="TreeGrafter"/>
</dbReference>
<dbReference type="Pfam" id="PF00250">
    <property type="entry name" value="Forkhead"/>
    <property type="match status" value="1"/>
</dbReference>
<evidence type="ECO:0000259" key="8">
    <source>
        <dbReference type="PROSITE" id="PS50039"/>
    </source>
</evidence>
<dbReference type="InterPro" id="IPR036388">
    <property type="entry name" value="WH-like_DNA-bd_sf"/>
</dbReference>
<dbReference type="EMBL" id="JAXCGZ010001992">
    <property type="protein sequence ID" value="KAK7084751.1"/>
    <property type="molecule type" value="Genomic_DNA"/>
</dbReference>
<feature type="compositionally biased region" description="Polar residues" evidence="7">
    <location>
        <begin position="201"/>
        <end position="210"/>
    </location>
</feature>
<dbReference type="SMART" id="SM00339">
    <property type="entry name" value="FH"/>
    <property type="match status" value="1"/>
</dbReference>
<dbReference type="PRINTS" id="PR00053">
    <property type="entry name" value="FORKHEAD"/>
</dbReference>
<dbReference type="GO" id="GO:0030154">
    <property type="term" value="P:cell differentiation"/>
    <property type="evidence" value="ECO:0007669"/>
    <property type="project" value="TreeGrafter"/>
</dbReference>
<feature type="compositionally biased region" description="Pro residues" evidence="7">
    <location>
        <begin position="543"/>
        <end position="555"/>
    </location>
</feature>
<dbReference type="GO" id="GO:0005634">
    <property type="term" value="C:nucleus"/>
    <property type="evidence" value="ECO:0007669"/>
    <property type="project" value="UniProtKB-SubCell"/>
</dbReference>
<organism evidence="9 10">
    <name type="scientific">Halocaridina rubra</name>
    <name type="common">Hawaiian red shrimp</name>
    <dbReference type="NCBI Taxonomy" id="373956"/>
    <lineage>
        <taxon>Eukaryota</taxon>
        <taxon>Metazoa</taxon>
        <taxon>Ecdysozoa</taxon>
        <taxon>Arthropoda</taxon>
        <taxon>Crustacea</taxon>
        <taxon>Multicrustacea</taxon>
        <taxon>Malacostraca</taxon>
        <taxon>Eumalacostraca</taxon>
        <taxon>Eucarida</taxon>
        <taxon>Decapoda</taxon>
        <taxon>Pleocyemata</taxon>
        <taxon>Caridea</taxon>
        <taxon>Atyoidea</taxon>
        <taxon>Atyidae</taxon>
        <taxon>Halocaridina</taxon>
    </lineage>
</organism>
<evidence type="ECO:0000256" key="4">
    <source>
        <dbReference type="ARBA" id="ARBA00023163"/>
    </source>
</evidence>
<dbReference type="SUPFAM" id="SSF46785">
    <property type="entry name" value="Winged helix' DNA-binding domain"/>
    <property type="match status" value="1"/>
</dbReference>
<dbReference type="InterPro" id="IPR036390">
    <property type="entry name" value="WH_DNA-bd_sf"/>
</dbReference>
<keyword evidence="5 6" id="KW-0539">Nucleus</keyword>
<accession>A0AAN8XIC5</accession>
<dbReference type="PROSITE" id="PS00657">
    <property type="entry name" value="FORK_HEAD_1"/>
    <property type="match status" value="1"/>
</dbReference>
<name>A0AAN8XIC5_HALRR</name>
<feature type="region of interest" description="Disordered" evidence="7">
    <location>
        <begin position="541"/>
        <end position="603"/>
    </location>
</feature>
<feature type="domain" description="Fork-head" evidence="8">
    <location>
        <begin position="318"/>
        <end position="412"/>
    </location>
</feature>
<keyword evidence="10" id="KW-1185">Reference proteome</keyword>
<feature type="non-terminal residue" evidence="9">
    <location>
        <position position="603"/>
    </location>
</feature>
<keyword evidence="3 6" id="KW-0238">DNA-binding</keyword>
<dbReference type="PROSITE" id="PS00658">
    <property type="entry name" value="FORK_HEAD_2"/>
    <property type="match status" value="1"/>
</dbReference>
<dbReference type="InterPro" id="IPR030456">
    <property type="entry name" value="TF_fork_head_CS_2"/>
</dbReference>
<dbReference type="Gene3D" id="1.10.10.10">
    <property type="entry name" value="Winged helix-like DNA-binding domain superfamily/Winged helix DNA-binding domain"/>
    <property type="match status" value="1"/>
</dbReference>
<dbReference type="PANTHER" id="PTHR11829">
    <property type="entry name" value="FORKHEAD BOX PROTEIN"/>
    <property type="match status" value="1"/>
</dbReference>
<dbReference type="GO" id="GO:0000978">
    <property type="term" value="F:RNA polymerase II cis-regulatory region sequence-specific DNA binding"/>
    <property type="evidence" value="ECO:0007669"/>
    <property type="project" value="TreeGrafter"/>
</dbReference>
<proteinExistence type="predicted"/>
<feature type="compositionally biased region" description="Gly residues" evidence="7">
    <location>
        <begin position="580"/>
        <end position="595"/>
    </location>
</feature>
<dbReference type="Proteomes" id="UP001381693">
    <property type="component" value="Unassembled WGS sequence"/>
</dbReference>
<feature type="compositionally biased region" description="Basic and acidic residues" evidence="7">
    <location>
        <begin position="237"/>
        <end position="259"/>
    </location>
</feature>
<evidence type="ECO:0000256" key="1">
    <source>
        <dbReference type="ARBA" id="ARBA00004123"/>
    </source>
</evidence>
<evidence type="ECO:0000313" key="10">
    <source>
        <dbReference type="Proteomes" id="UP001381693"/>
    </source>
</evidence>
<dbReference type="InterPro" id="IPR018122">
    <property type="entry name" value="TF_fork_head_CS_1"/>
</dbReference>
<dbReference type="AlphaFoldDB" id="A0AAN8XIC5"/>
<dbReference type="InterPro" id="IPR050211">
    <property type="entry name" value="FOX_domain-containing"/>
</dbReference>
<feature type="DNA-binding region" description="Fork-head" evidence="6">
    <location>
        <begin position="318"/>
        <end position="412"/>
    </location>
</feature>
<feature type="compositionally biased region" description="Basic and acidic residues" evidence="7">
    <location>
        <begin position="121"/>
        <end position="136"/>
    </location>
</feature>
<dbReference type="InterPro" id="IPR001766">
    <property type="entry name" value="Fork_head_dom"/>
</dbReference>
<dbReference type="GO" id="GO:0000981">
    <property type="term" value="F:DNA-binding transcription factor activity, RNA polymerase II-specific"/>
    <property type="evidence" value="ECO:0007669"/>
    <property type="project" value="TreeGrafter"/>
</dbReference>
<comment type="subcellular location">
    <subcellularLocation>
        <location evidence="1 6">Nucleus</location>
    </subcellularLocation>
</comment>
<dbReference type="FunFam" id="1.10.10.10:FF:000016">
    <property type="entry name" value="Forkhead box protein I1"/>
    <property type="match status" value="1"/>
</dbReference>
<gene>
    <name evidence="9" type="primary">Foxd3</name>
    <name evidence="9" type="ORF">SK128_000425</name>
</gene>
<feature type="region of interest" description="Disordered" evidence="7">
    <location>
        <begin position="116"/>
        <end position="136"/>
    </location>
</feature>